<gene>
    <name evidence="2" type="ORF">METZ01_LOCUS279717</name>
</gene>
<evidence type="ECO:0000256" key="1">
    <source>
        <dbReference type="ARBA" id="ARBA00022679"/>
    </source>
</evidence>
<sequence length="414" mass="45444">PYLTTQQGMQHPQVLHNEHVVDVDDPELGIMRQLGVLVRMDKTPGRIQGPAPRIGEHTSEILDSLGDRAEGRSYANVGEGLPNHPLSGFTLLDLSTVIAGPLATSLTYELGVRVIRIETLEGDTTRRNFDGLGANRTQAGAENISINLQTPEGKEIFRKLVAKADMLVHNMRPGAPERLGIGYDQVREVNPGIVYLYAGGYGDSGPHSHRPAMHPIGGAVIGGARNQMGESGLPSNKEHMNKEEINETARRLSRANETNPDPNSSMVISAGVLLGLYARERHGVPQYILSTMLGANAYANADDFFDYDTKPDRQVPDRDGHGTDALNRLYETQSGWAFLACRFEDEWQNLCEAIGRKDLIQDERFSTSEARLANDQDLSDELKRVFISRAAHDWETTLSSANIACVEAEGSGMF</sequence>
<dbReference type="InterPro" id="IPR003673">
    <property type="entry name" value="CoA-Trfase_fam_III"/>
</dbReference>
<dbReference type="GO" id="GO:0008410">
    <property type="term" value="F:CoA-transferase activity"/>
    <property type="evidence" value="ECO:0007669"/>
    <property type="project" value="TreeGrafter"/>
</dbReference>
<dbReference type="AlphaFoldDB" id="A0A382KTK4"/>
<proteinExistence type="predicted"/>
<dbReference type="Pfam" id="PF02515">
    <property type="entry name" value="CoA_transf_3"/>
    <property type="match status" value="2"/>
</dbReference>
<evidence type="ECO:0000313" key="2">
    <source>
        <dbReference type="EMBL" id="SVC26863.1"/>
    </source>
</evidence>
<dbReference type="InterPro" id="IPR050483">
    <property type="entry name" value="CoA-transferase_III_domain"/>
</dbReference>
<dbReference type="InterPro" id="IPR044855">
    <property type="entry name" value="CoA-Trfase_III_dom3_sf"/>
</dbReference>
<dbReference type="Gene3D" id="3.40.50.10540">
    <property type="entry name" value="Crotonobetainyl-coa:carnitine coa-transferase, domain 1"/>
    <property type="match status" value="2"/>
</dbReference>
<protein>
    <recommendedName>
        <fullName evidence="3">CoA transferase</fullName>
    </recommendedName>
</protein>
<dbReference type="EMBL" id="UINC01082260">
    <property type="protein sequence ID" value="SVC26863.1"/>
    <property type="molecule type" value="Genomic_DNA"/>
</dbReference>
<dbReference type="SUPFAM" id="SSF89796">
    <property type="entry name" value="CoA-transferase family III (CaiB/BaiF)"/>
    <property type="match status" value="2"/>
</dbReference>
<dbReference type="Gene3D" id="3.30.1540.10">
    <property type="entry name" value="formyl-coa transferase, domain 3"/>
    <property type="match status" value="1"/>
</dbReference>
<organism evidence="2">
    <name type="scientific">marine metagenome</name>
    <dbReference type="NCBI Taxonomy" id="408172"/>
    <lineage>
        <taxon>unclassified sequences</taxon>
        <taxon>metagenomes</taxon>
        <taxon>ecological metagenomes</taxon>
    </lineage>
</organism>
<keyword evidence="1" id="KW-0808">Transferase</keyword>
<reference evidence="2" key="1">
    <citation type="submission" date="2018-05" db="EMBL/GenBank/DDBJ databases">
        <authorList>
            <person name="Lanie J.A."/>
            <person name="Ng W.-L."/>
            <person name="Kazmierczak K.M."/>
            <person name="Andrzejewski T.M."/>
            <person name="Davidsen T.M."/>
            <person name="Wayne K.J."/>
            <person name="Tettelin H."/>
            <person name="Glass J.I."/>
            <person name="Rusch D."/>
            <person name="Podicherti R."/>
            <person name="Tsui H.-C.T."/>
            <person name="Winkler M.E."/>
        </authorList>
    </citation>
    <scope>NUCLEOTIDE SEQUENCE</scope>
</reference>
<evidence type="ECO:0008006" key="3">
    <source>
        <dbReference type="Google" id="ProtNLM"/>
    </source>
</evidence>
<feature type="non-terminal residue" evidence="2">
    <location>
        <position position="414"/>
    </location>
</feature>
<accession>A0A382KTK4</accession>
<feature type="non-terminal residue" evidence="2">
    <location>
        <position position="1"/>
    </location>
</feature>
<name>A0A382KTK4_9ZZZZ</name>
<dbReference type="PANTHER" id="PTHR48207:SF3">
    <property type="entry name" value="SUCCINATE--HYDROXYMETHYLGLUTARATE COA-TRANSFERASE"/>
    <property type="match status" value="1"/>
</dbReference>
<dbReference type="PANTHER" id="PTHR48207">
    <property type="entry name" value="SUCCINATE--HYDROXYMETHYLGLUTARATE COA-TRANSFERASE"/>
    <property type="match status" value="1"/>
</dbReference>
<dbReference type="InterPro" id="IPR023606">
    <property type="entry name" value="CoA-Trfase_III_dom_1_sf"/>
</dbReference>